<dbReference type="RefSeq" id="XP_025361294.1">
    <property type="nucleotide sequence ID" value="XM_025504460.1"/>
</dbReference>
<evidence type="ECO:0000256" key="1">
    <source>
        <dbReference type="ARBA" id="ARBA00009219"/>
    </source>
</evidence>
<comment type="similarity">
    <text evidence="1">Belongs to the 3-beta-HSD family.</text>
</comment>
<name>A0A316UN02_9BASI</name>
<dbReference type="GO" id="GO:0016616">
    <property type="term" value="F:oxidoreductase activity, acting on the CH-OH group of donors, NAD or NADP as acceptor"/>
    <property type="evidence" value="ECO:0007669"/>
    <property type="project" value="InterPro"/>
</dbReference>
<dbReference type="AlphaFoldDB" id="A0A316UN02"/>
<dbReference type="PANTHER" id="PTHR43245">
    <property type="entry name" value="BIFUNCTIONAL POLYMYXIN RESISTANCE PROTEIN ARNA"/>
    <property type="match status" value="1"/>
</dbReference>
<evidence type="ECO:0000313" key="5">
    <source>
        <dbReference type="EMBL" id="PWN26682.1"/>
    </source>
</evidence>
<evidence type="ECO:0000259" key="4">
    <source>
        <dbReference type="Pfam" id="PF01073"/>
    </source>
</evidence>
<dbReference type="STRING" id="1569628.A0A316UN02"/>
<feature type="compositionally biased region" description="Basic and acidic residues" evidence="3">
    <location>
        <begin position="261"/>
        <end position="277"/>
    </location>
</feature>
<feature type="region of interest" description="Disordered" evidence="3">
    <location>
        <begin position="261"/>
        <end position="299"/>
    </location>
</feature>
<proteinExistence type="inferred from homology"/>
<gene>
    <name evidence="5" type="ORF">BDZ90DRAFT_221121</name>
</gene>
<accession>A0A316UN02</accession>
<keyword evidence="6" id="KW-1185">Reference proteome</keyword>
<dbReference type="Gene3D" id="3.40.50.720">
    <property type="entry name" value="NAD(P)-binding Rossmann-like Domain"/>
    <property type="match status" value="2"/>
</dbReference>
<dbReference type="SUPFAM" id="SSF51735">
    <property type="entry name" value="NAD(P)-binding Rossmann-fold domains"/>
    <property type="match status" value="2"/>
</dbReference>
<dbReference type="GeneID" id="37026283"/>
<protein>
    <recommendedName>
        <fullName evidence="4">3-beta hydroxysteroid dehydrogenase/isomerase domain-containing protein</fullName>
    </recommendedName>
</protein>
<evidence type="ECO:0000256" key="3">
    <source>
        <dbReference type="SAM" id="MobiDB-lite"/>
    </source>
</evidence>
<keyword evidence="2" id="KW-0560">Oxidoreductase</keyword>
<dbReference type="InterPro" id="IPR002225">
    <property type="entry name" value="3Beta_OHSteriod_DH/Estase"/>
</dbReference>
<reference evidence="5 6" key="1">
    <citation type="journal article" date="2018" name="Mol. Biol. Evol.">
        <title>Broad Genomic Sampling Reveals a Smut Pathogenic Ancestry of the Fungal Clade Ustilaginomycotina.</title>
        <authorList>
            <person name="Kijpornyongpan T."/>
            <person name="Mondo S.J."/>
            <person name="Barry K."/>
            <person name="Sandor L."/>
            <person name="Lee J."/>
            <person name="Lipzen A."/>
            <person name="Pangilinan J."/>
            <person name="LaButti K."/>
            <person name="Hainaut M."/>
            <person name="Henrissat B."/>
            <person name="Grigoriev I.V."/>
            <person name="Spatafora J.W."/>
            <person name="Aime M.C."/>
        </authorList>
    </citation>
    <scope>NUCLEOTIDE SEQUENCE [LARGE SCALE GENOMIC DNA]</scope>
    <source>
        <strain evidence="5 6">MCA 5214</strain>
    </source>
</reference>
<feature type="compositionally biased region" description="Low complexity" evidence="3">
    <location>
        <begin position="286"/>
        <end position="295"/>
    </location>
</feature>
<sequence>MSSSPATGETFLVIGGCGFLGHNLASALIGRGESKVHIVDVRPPPQHLLLDKATYHTGDITELNSIKDVIFKVKPDAIFHTASPVAVASLSQQIMEKVNVEGTRNVVEAAKATNVRKLIFTSSASVVFTGEDLVYGDERLPFPENIFDVYSQTKATAETIVLEANTPDSDKGVVPKTGLRTVAIRPAGIFGPNDRQAIPGFFNTLASGKSKYQIGNNTNLFDWTYVDNVSHAHLLASDRLETNGYDVRLLASFHLPRVLGEEERPERGVPTSERRPDVSGAKDYARSLPSTLSSTTREETLDVRPVVRNKYDQFFHFVHPDVPSPNSPLPEVPLTSEYIPVAGEAFFVTNGQPMPFWDFARALWSQVSPSFVASGGKPWVISKDIGLTLGGLSETFGWLTGKEVTLTKFKVAFSCATRYYNIEKARRVLGYEPRVGMQEAIKRSADWWMSTPDGQAFKAQEAGKKVAVAQ</sequence>
<dbReference type="Pfam" id="PF01073">
    <property type="entry name" value="3Beta_HSD"/>
    <property type="match status" value="1"/>
</dbReference>
<dbReference type="Proteomes" id="UP000245884">
    <property type="component" value="Unassembled WGS sequence"/>
</dbReference>
<evidence type="ECO:0000313" key="6">
    <source>
        <dbReference type="Proteomes" id="UP000245884"/>
    </source>
</evidence>
<organism evidence="5 6">
    <name type="scientific">Jaminaea rosea</name>
    <dbReference type="NCBI Taxonomy" id="1569628"/>
    <lineage>
        <taxon>Eukaryota</taxon>
        <taxon>Fungi</taxon>
        <taxon>Dikarya</taxon>
        <taxon>Basidiomycota</taxon>
        <taxon>Ustilaginomycotina</taxon>
        <taxon>Exobasidiomycetes</taxon>
        <taxon>Microstromatales</taxon>
        <taxon>Microstromatales incertae sedis</taxon>
        <taxon>Jaminaea</taxon>
    </lineage>
</organism>
<dbReference type="PANTHER" id="PTHR43245:SF51">
    <property type="entry name" value="SHORT CHAIN DEHYDROGENASE_REDUCTASE FAMILY 42E, MEMBER 2"/>
    <property type="match status" value="1"/>
</dbReference>
<feature type="domain" description="3-beta hydroxysteroid dehydrogenase/isomerase" evidence="4">
    <location>
        <begin position="12"/>
        <end position="244"/>
    </location>
</feature>
<dbReference type="OrthoDB" id="10058185at2759"/>
<dbReference type="GO" id="GO:0006694">
    <property type="term" value="P:steroid biosynthetic process"/>
    <property type="evidence" value="ECO:0007669"/>
    <property type="project" value="InterPro"/>
</dbReference>
<evidence type="ECO:0000256" key="2">
    <source>
        <dbReference type="ARBA" id="ARBA00023002"/>
    </source>
</evidence>
<dbReference type="InterPro" id="IPR036291">
    <property type="entry name" value="NAD(P)-bd_dom_sf"/>
</dbReference>
<dbReference type="EMBL" id="KZ819670">
    <property type="protein sequence ID" value="PWN26682.1"/>
    <property type="molecule type" value="Genomic_DNA"/>
</dbReference>
<dbReference type="InterPro" id="IPR050177">
    <property type="entry name" value="Lipid_A_modif_metabolic_enz"/>
</dbReference>